<evidence type="ECO:0008006" key="3">
    <source>
        <dbReference type="Google" id="ProtNLM"/>
    </source>
</evidence>
<name>A0AAW2GNQ5_9HYME</name>
<gene>
    <name evidence="1" type="ORF">PUN28_003876</name>
</gene>
<keyword evidence="2" id="KW-1185">Reference proteome</keyword>
<comment type="caution">
    <text evidence="1">The sequence shown here is derived from an EMBL/GenBank/DDBJ whole genome shotgun (WGS) entry which is preliminary data.</text>
</comment>
<sequence>MVHKMMSKRSRRLTSRRYVANSWAWSNVFPGSIYCSAPSYRLSFIVVCSLLTDFVALHLANFNFKHVSVRSSGKSAKRTTR</sequence>
<dbReference type="AlphaFoldDB" id="A0AAW2GNQ5"/>
<organism evidence="1 2">
    <name type="scientific">Cardiocondyla obscurior</name>
    <dbReference type="NCBI Taxonomy" id="286306"/>
    <lineage>
        <taxon>Eukaryota</taxon>
        <taxon>Metazoa</taxon>
        <taxon>Ecdysozoa</taxon>
        <taxon>Arthropoda</taxon>
        <taxon>Hexapoda</taxon>
        <taxon>Insecta</taxon>
        <taxon>Pterygota</taxon>
        <taxon>Neoptera</taxon>
        <taxon>Endopterygota</taxon>
        <taxon>Hymenoptera</taxon>
        <taxon>Apocrita</taxon>
        <taxon>Aculeata</taxon>
        <taxon>Formicoidea</taxon>
        <taxon>Formicidae</taxon>
        <taxon>Myrmicinae</taxon>
        <taxon>Cardiocondyla</taxon>
    </lineage>
</organism>
<evidence type="ECO:0000313" key="2">
    <source>
        <dbReference type="Proteomes" id="UP001430953"/>
    </source>
</evidence>
<evidence type="ECO:0000313" key="1">
    <source>
        <dbReference type="EMBL" id="KAL0128774.1"/>
    </source>
</evidence>
<dbReference type="Proteomes" id="UP001430953">
    <property type="component" value="Unassembled WGS sequence"/>
</dbReference>
<accession>A0AAW2GNQ5</accession>
<reference evidence="1 2" key="1">
    <citation type="submission" date="2023-03" db="EMBL/GenBank/DDBJ databases">
        <title>High recombination rates correlate with genetic variation in Cardiocondyla obscurior ants.</title>
        <authorList>
            <person name="Errbii M."/>
        </authorList>
    </citation>
    <scope>NUCLEOTIDE SEQUENCE [LARGE SCALE GENOMIC DNA]</scope>
    <source>
        <strain evidence="1">Alpha-2009</strain>
        <tissue evidence="1">Whole body</tissue>
    </source>
</reference>
<proteinExistence type="predicted"/>
<dbReference type="EMBL" id="JADYXP020000003">
    <property type="protein sequence ID" value="KAL0128774.1"/>
    <property type="molecule type" value="Genomic_DNA"/>
</dbReference>
<protein>
    <recommendedName>
        <fullName evidence="3">Ribosomal protein S14</fullName>
    </recommendedName>
</protein>